<feature type="compositionally biased region" description="Basic and acidic residues" evidence="1">
    <location>
        <begin position="208"/>
        <end position="218"/>
    </location>
</feature>
<dbReference type="Proteomes" id="UP000222256">
    <property type="component" value="Segment"/>
</dbReference>
<keyword evidence="3" id="KW-1185">Reference proteome</keyword>
<feature type="compositionally biased region" description="Basic and acidic residues" evidence="1">
    <location>
        <begin position="225"/>
        <end position="236"/>
    </location>
</feature>
<reference evidence="2 3" key="1">
    <citation type="submission" date="2017-06" db="EMBL/GenBank/DDBJ databases">
        <title>A Novel Lytic Pseudoalteromonas phage Isolated from Qingdao coast of China.</title>
        <authorList>
            <person name="Li H."/>
        </authorList>
    </citation>
    <scope>NUCLEOTIDE SEQUENCE [LARGE SCALE GENOMIC DNA]</scope>
</reference>
<evidence type="ECO:0000313" key="3">
    <source>
        <dbReference type="Proteomes" id="UP000222256"/>
    </source>
</evidence>
<evidence type="ECO:0000313" key="2">
    <source>
        <dbReference type="EMBL" id="ASU03317.1"/>
    </source>
</evidence>
<feature type="region of interest" description="Disordered" evidence="1">
    <location>
        <begin position="208"/>
        <end position="236"/>
    </location>
</feature>
<evidence type="ECO:0000256" key="1">
    <source>
        <dbReference type="SAM" id="MobiDB-lite"/>
    </source>
</evidence>
<protein>
    <submittedName>
        <fullName evidence="2">Uncharacterized protein</fullName>
    </submittedName>
</protein>
<name>A0A223LFV8_9CAUD</name>
<dbReference type="RefSeq" id="YP_009791458.1">
    <property type="nucleotide sequence ID" value="NC_047839.1"/>
</dbReference>
<proteinExistence type="predicted"/>
<dbReference type="GeneID" id="54981640"/>
<organism evidence="2 3">
    <name type="scientific">Pseudoalteromonas phage J2-1</name>
    <dbReference type="NCBI Taxonomy" id="2023998"/>
    <lineage>
        <taxon>Viruses</taxon>
        <taxon>Duplodnaviria</taxon>
        <taxon>Heunggongvirae</taxon>
        <taxon>Uroviricota</taxon>
        <taxon>Caudoviricetes</taxon>
        <taxon>Qingdaovirus</taxon>
        <taxon>Qingdaovirus J21</taxon>
    </lineage>
</organism>
<accession>A0A223LFV8</accession>
<dbReference type="EMBL" id="MF370964">
    <property type="protein sequence ID" value="ASU03317.1"/>
    <property type="molecule type" value="Genomic_DNA"/>
</dbReference>
<sequence>MTKKKRNIVKRKTASDDIVNFSEGNIQFKYYPYTGEVFCPSSHSLVLTAHHFGVRGFEISESRSEIHKNMLFVHPPTDMEKVEAFRLIKKTLRELKDDRKQRRAELIANNINNRTGNPITWATINAYIHKLKTGDLSREKVAKWFNTFNVEDDKHLKAKHTTVIEVSTRSKATIIKMGLDILKRLFKEGKLRRLTEEQYQAKMEVYAKEKADKQKESAQEGEEETIVKTGERTEEK</sequence>
<dbReference type="KEGG" id="vg:54981640"/>